<reference evidence="3 4" key="1">
    <citation type="submission" date="2019-05" db="EMBL/GenBank/DDBJ databases">
        <title>Draft genome sequence of Actinomadura geliboluensis A8036.</title>
        <authorList>
            <person name="Saricaoglu S."/>
            <person name="Isik K."/>
        </authorList>
    </citation>
    <scope>NUCLEOTIDE SEQUENCE [LARGE SCALE GENOMIC DNA]</scope>
    <source>
        <strain evidence="3 4">A8036</strain>
    </source>
</reference>
<dbReference type="AlphaFoldDB" id="A0A5S4GTT6"/>
<sequence length="84" mass="9213">MNPAIPTPSSHQQRRGKDTPNSPRAAWRKSSRSGQNGNCAEVAVLAAKVRVRDSKAPDAGHLSFNPQTWTVFVSDVRNGRYDLP</sequence>
<dbReference type="OrthoDB" id="3431580at2"/>
<dbReference type="Pfam" id="PF04149">
    <property type="entry name" value="DUF397"/>
    <property type="match status" value="1"/>
</dbReference>
<proteinExistence type="predicted"/>
<name>A0A5S4GTT6_9ACTN</name>
<dbReference type="EMBL" id="VCKZ01000164">
    <property type="protein sequence ID" value="TMR35921.1"/>
    <property type="molecule type" value="Genomic_DNA"/>
</dbReference>
<evidence type="ECO:0000259" key="2">
    <source>
        <dbReference type="Pfam" id="PF04149"/>
    </source>
</evidence>
<evidence type="ECO:0000256" key="1">
    <source>
        <dbReference type="SAM" id="MobiDB-lite"/>
    </source>
</evidence>
<organism evidence="3 4">
    <name type="scientific">Actinomadura geliboluensis</name>
    <dbReference type="NCBI Taxonomy" id="882440"/>
    <lineage>
        <taxon>Bacteria</taxon>
        <taxon>Bacillati</taxon>
        <taxon>Actinomycetota</taxon>
        <taxon>Actinomycetes</taxon>
        <taxon>Streptosporangiales</taxon>
        <taxon>Thermomonosporaceae</taxon>
        <taxon>Actinomadura</taxon>
    </lineage>
</organism>
<evidence type="ECO:0000313" key="3">
    <source>
        <dbReference type="EMBL" id="TMR35921.1"/>
    </source>
</evidence>
<comment type="caution">
    <text evidence="3">The sequence shown here is derived from an EMBL/GenBank/DDBJ whole genome shotgun (WGS) entry which is preliminary data.</text>
</comment>
<dbReference type="RefSeq" id="WP_138638375.1">
    <property type="nucleotide sequence ID" value="NZ_JASWDG010000090.1"/>
</dbReference>
<keyword evidence="4" id="KW-1185">Reference proteome</keyword>
<dbReference type="Proteomes" id="UP000305238">
    <property type="component" value="Unassembled WGS sequence"/>
</dbReference>
<gene>
    <name evidence="3" type="ORF">ETD96_22075</name>
</gene>
<feature type="region of interest" description="Disordered" evidence="1">
    <location>
        <begin position="1"/>
        <end position="38"/>
    </location>
</feature>
<dbReference type="InterPro" id="IPR007278">
    <property type="entry name" value="DUF397"/>
</dbReference>
<protein>
    <submittedName>
        <fullName evidence="3">DUF397 domain-containing protein</fullName>
    </submittedName>
</protein>
<feature type="domain" description="DUF397" evidence="2">
    <location>
        <begin position="25"/>
        <end position="77"/>
    </location>
</feature>
<accession>A0A5S4GTT6</accession>
<evidence type="ECO:0000313" key="4">
    <source>
        <dbReference type="Proteomes" id="UP000305238"/>
    </source>
</evidence>